<evidence type="ECO:0000313" key="6">
    <source>
        <dbReference type="Proteomes" id="UP000002255"/>
    </source>
</evidence>
<feature type="domain" description="DJ-1/PfpI" evidence="4">
    <location>
        <begin position="3"/>
        <end position="180"/>
    </location>
</feature>
<dbReference type="Pfam" id="PF01965">
    <property type="entry name" value="DJ-1_PfpI"/>
    <property type="match status" value="1"/>
</dbReference>
<dbReference type="InterPro" id="IPR029062">
    <property type="entry name" value="Class_I_gatase-like"/>
</dbReference>
<comment type="similarity">
    <text evidence="3">Belongs to the peptidase C56 family. HSP31-like subfamily.</text>
</comment>
<evidence type="ECO:0000256" key="1">
    <source>
        <dbReference type="ARBA" id="ARBA00023016"/>
    </source>
</evidence>
<dbReference type="SUPFAM" id="SSF52317">
    <property type="entry name" value="Class I glutamine amidotransferase-like"/>
    <property type="match status" value="1"/>
</dbReference>
<dbReference type="AlphaFoldDB" id="D1BYK3"/>
<dbReference type="InterPro" id="IPR050325">
    <property type="entry name" value="Prot/Nucl_acid_deglycase"/>
</dbReference>
<dbReference type="OrthoDB" id="9792284at2"/>
<dbReference type="PANTHER" id="PTHR48094">
    <property type="entry name" value="PROTEIN/NUCLEIC ACID DEGLYCASE DJ-1-RELATED"/>
    <property type="match status" value="1"/>
</dbReference>
<sequence>MTKVAVLLENRFLDQEIVYYQHRFAEAGIDVDFLTRLWGQPSLTFTGLELGLKVEVDKSFENLDDDALDEYGAVIVPSGYVADQLLYAEKPGDLSPAAQLVQRLMGRPHILKAAICHSLWLWTPIPQHLNGRRVTCHNNVVGSVTNTGAVYTDQDIVVDGDLVTARTGGMFAGLAKTVIERLATIETKDLN</sequence>
<name>D1BYK3_XYLCX</name>
<dbReference type="Gene3D" id="3.40.50.880">
    <property type="match status" value="1"/>
</dbReference>
<reference evidence="6" key="1">
    <citation type="submission" date="2009-11" db="EMBL/GenBank/DDBJ databases">
        <title>The complete chromosome of Xylanimonas cellulosilytica DSM 15894.</title>
        <authorList>
            <consortium name="US DOE Joint Genome Institute (JGI-PGF)"/>
            <person name="Lucas S."/>
            <person name="Copeland A."/>
            <person name="Lapidus A."/>
            <person name="Glavina del Rio T."/>
            <person name="Dalin E."/>
            <person name="Tice H."/>
            <person name="Bruce D."/>
            <person name="Goodwin L."/>
            <person name="Pitluck S."/>
            <person name="Kyrpides N."/>
            <person name="Mavromatis K."/>
            <person name="Ivanova N."/>
            <person name="Mikhailova N."/>
            <person name="Foster B."/>
            <person name="Clum A."/>
            <person name="Brettin T."/>
            <person name="Detter J.C."/>
            <person name="Han C."/>
            <person name="Larimer F."/>
            <person name="Land M."/>
            <person name="Hauser L."/>
            <person name="Markowitz V."/>
            <person name="Cheng J.F."/>
            <person name="Hugenholtz P."/>
            <person name="Woyke T."/>
            <person name="Wu D."/>
            <person name="Gehrich-Schroeter G."/>
            <person name="Schneider S."/>
            <person name="Pukall S.R."/>
            <person name="Klenk H.P."/>
            <person name="Eisen J.A."/>
        </authorList>
    </citation>
    <scope>NUCLEOTIDE SEQUENCE [LARGE SCALE GENOMIC DNA]</scope>
    <source>
        <strain evidence="6">DSM 15894 / CECT 5975 / LMG 20990 / XIL07</strain>
    </source>
</reference>
<keyword evidence="1" id="KW-0346">Stress response</keyword>
<organism evidence="5 6">
    <name type="scientific">Xylanimonas cellulosilytica (strain DSM 15894 / JCM 12276 / CECT 5975 / KCTC 9989 / LMG 20990 / NBRC 107835 / XIL07)</name>
    <dbReference type="NCBI Taxonomy" id="446471"/>
    <lineage>
        <taxon>Bacteria</taxon>
        <taxon>Bacillati</taxon>
        <taxon>Actinomycetota</taxon>
        <taxon>Actinomycetes</taxon>
        <taxon>Micrococcales</taxon>
        <taxon>Promicromonosporaceae</taxon>
        <taxon>Xylanimonas</taxon>
    </lineage>
</organism>
<evidence type="ECO:0000313" key="5">
    <source>
        <dbReference type="EMBL" id="ACZ31875.1"/>
    </source>
</evidence>
<dbReference type="KEGG" id="xce:Xcel_2862"/>
<dbReference type="GO" id="GO:0019172">
    <property type="term" value="F:glyoxalase III activity"/>
    <property type="evidence" value="ECO:0007669"/>
    <property type="project" value="TreeGrafter"/>
</dbReference>
<gene>
    <name evidence="5" type="ordered locus">Xcel_2862</name>
</gene>
<protein>
    <submittedName>
        <fullName evidence="5">ThiJ/PfpI domain protein</fullName>
    </submittedName>
</protein>
<proteinExistence type="inferred from homology"/>
<dbReference type="HOGENOM" id="CLU_103358_0_0_11"/>
<dbReference type="STRING" id="446471.Xcel_2862"/>
<dbReference type="Proteomes" id="UP000002255">
    <property type="component" value="Chromosome"/>
</dbReference>
<keyword evidence="6" id="KW-1185">Reference proteome</keyword>
<dbReference type="eggNOG" id="COG0693">
    <property type="taxonomic scope" value="Bacteria"/>
</dbReference>
<dbReference type="RefSeq" id="WP_012879617.1">
    <property type="nucleotide sequence ID" value="NC_013530.1"/>
</dbReference>
<keyword evidence="2" id="KW-0456">Lyase</keyword>
<dbReference type="EMBL" id="CP001821">
    <property type="protein sequence ID" value="ACZ31875.1"/>
    <property type="molecule type" value="Genomic_DNA"/>
</dbReference>
<evidence type="ECO:0000256" key="2">
    <source>
        <dbReference type="ARBA" id="ARBA00023239"/>
    </source>
</evidence>
<reference evidence="5 6" key="2">
    <citation type="journal article" date="2010" name="Stand. Genomic Sci.">
        <title>Complete genome sequence of Xylanimonas cellulosilytica type strain (XIL07).</title>
        <authorList>
            <person name="Foster B."/>
            <person name="Pukall R."/>
            <person name="Abt B."/>
            <person name="Nolan M."/>
            <person name="Glavina Del Rio T."/>
            <person name="Chen F."/>
            <person name="Lucas S."/>
            <person name="Tice H."/>
            <person name="Pitluck S."/>
            <person name="Cheng J.-F."/>
            <person name="Chertkov O."/>
            <person name="Brettin T."/>
            <person name="Han C."/>
            <person name="Detter J.C."/>
            <person name="Bruce D."/>
            <person name="Goodwin L."/>
            <person name="Ivanova N."/>
            <person name="Mavromatis K."/>
            <person name="Pati A."/>
            <person name="Mikhailova N."/>
            <person name="Chen A."/>
            <person name="Palaniappan K."/>
            <person name="Land M."/>
            <person name="Hauser L."/>
            <person name="Chang Y.-J."/>
            <person name="Jeffries C.D."/>
            <person name="Chain P."/>
            <person name="Rohde M."/>
            <person name="Goeker M."/>
            <person name="Bristow J."/>
            <person name="Eisen J.A."/>
            <person name="Markowitz V."/>
            <person name="Hugenholtz P."/>
            <person name="Kyrpides N.C."/>
            <person name="Klenk H.-P."/>
            <person name="Lapidus A."/>
        </authorList>
    </citation>
    <scope>NUCLEOTIDE SEQUENCE [LARGE SCALE GENOMIC DNA]</scope>
    <source>
        <strain evidence="6">DSM 15894 / CECT 5975 / LMG 20990 / XIL07</strain>
    </source>
</reference>
<dbReference type="GO" id="GO:0019243">
    <property type="term" value="P:methylglyoxal catabolic process to D-lactate via S-lactoyl-glutathione"/>
    <property type="evidence" value="ECO:0007669"/>
    <property type="project" value="TreeGrafter"/>
</dbReference>
<dbReference type="InterPro" id="IPR002818">
    <property type="entry name" value="DJ-1/PfpI"/>
</dbReference>
<evidence type="ECO:0000259" key="4">
    <source>
        <dbReference type="Pfam" id="PF01965"/>
    </source>
</evidence>
<dbReference type="PANTHER" id="PTHR48094:SF11">
    <property type="entry name" value="GLUTATHIONE-INDEPENDENT GLYOXALASE HSP31-RELATED"/>
    <property type="match status" value="1"/>
</dbReference>
<evidence type="ECO:0000256" key="3">
    <source>
        <dbReference type="ARBA" id="ARBA00038493"/>
    </source>
</evidence>
<accession>D1BYK3</accession>
<dbReference type="GO" id="GO:0005737">
    <property type="term" value="C:cytoplasm"/>
    <property type="evidence" value="ECO:0007669"/>
    <property type="project" value="TreeGrafter"/>
</dbReference>